<dbReference type="Proteomes" id="UP000007875">
    <property type="component" value="Unassembled WGS sequence"/>
</dbReference>
<dbReference type="GO" id="GO:0016020">
    <property type="term" value="C:membrane"/>
    <property type="evidence" value="ECO:0007669"/>
    <property type="project" value="TreeGrafter"/>
</dbReference>
<dbReference type="FunFam" id="1.25.10.10:FF:000138">
    <property type="entry name" value="Putative HEAT repeat-containing protein 5B"/>
    <property type="match status" value="1"/>
</dbReference>
<dbReference type="FunCoup" id="H2Z3U9">
    <property type="interactions" value="199"/>
</dbReference>
<reference evidence="3" key="1">
    <citation type="submission" date="2003-08" db="EMBL/GenBank/DDBJ databases">
        <authorList>
            <person name="Birren B."/>
            <person name="Nusbaum C."/>
            <person name="Abebe A."/>
            <person name="Abouelleil A."/>
            <person name="Adekoya E."/>
            <person name="Ait-zahra M."/>
            <person name="Allen N."/>
            <person name="Allen T."/>
            <person name="An P."/>
            <person name="Anderson M."/>
            <person name="Anderson S."/>
            <person name="Arachchi H."/>
            <person name="Armbruster J."/>
            <person name="Bachantsang P."/>
            <person name="Baldwin J."/>
            <person name="Barry A."/>
            <person name="Bayul T."/>
            <person name="Blitshsteyn B."/>
            <person name="Bloom T."/>
            <person name="Blye J."/>
            <person name="Boguslavskiy L."/>
            <person name="Borowsky M."/>
            <person name="Boukhgalter B."/>
            <person name="Brunache A."/>
            <person name="Butler J."/>
            <person name="Calixte N."/>
            <person name="Calvo S."/>
            <person name="Camarata J."/>
            <person name="Campo K."/>
            <person name="Chang J."/>
            <person name="Cheshatsang Y."/>
            <person name="Citroen M."/>
            <person name="Collymore A."/>
            <person name="Considine T."/>
            <person name="Cook A."/>
            <person name="Cooke P."/>
            <person name="Corum B."/>
            <person name="Cuomo C."/>
            <person name="David R."/>
            <person name="Dawoe T."/>
            <person name="Degray S."/>
            <person name="Dodge S."/>
            <person name="Dooley K."/>
            <person name="Dorje P."/>
            <person name="Dorjee K."/>
            <person name="Dorris L."/>
            <person name="Duffey N."/>
            <person name="Dupes A."/>
            <person name="Elkins T."/>
            <person name="Engels R."/>
            <person name="Erickson J."/>
            <person name="Farina A."/>
            <person name="Faro S."/>
            <person name="Ferreira P."/>
            <person name="Fischer H."/>
            <person name="Fitzgerald M."/>
            <person name="Foley K."/>
            <person name="Gage D."/>
            <person name="Galagan J."/>
            <person name="Gearin G."/>
            <person name="Gnerre S."/>
            <person name="Gnirke A."/>
            <person name="Goyette A."/>
            <person name="Graham J."/>
            <person name="Grandbois E."/>
            <person name="Gyaltsen K."/>
            <person name="Hafez N."/>
            <person name="Hagopian D."/>
            <person name="Hagos B."/>
            <person name="Hall J."/>
            <person name="Hatcher B."/>
            <person name="Heller A."/>
            <person name="Higgins H."/>
            <person name="Honan T."/>
            <person name="Horn A."/>
            <person name="Houde N."/>
            <person name="Hughes L."/>
            <person name="Hulme W."/>
            <person name="Husby E."/>
            <person name="Iliev I."/>
            <person name="Jaffe D."/>
            <person name="Jones C."/>
            <person name="Kamal M."/>
            <person name="Kamat A."/>
            <person name="Kamvysselis M."/>
            <person name="Karlsson E."/>
            <person name="Kells C."/>
            <person name="Kieu A."/>
            <person name="Kisner P."/>
            <person name="Kodira C."/>
            <person name="Kulbokas E."/>
            <person name="Labutti K."/>
            <person name="Lama D."/>
            <person name="Landers T."/>
            <person name="Leger J."/>
            <person name="Levine S."/>
            <person name="Lewis D."/>
            <person name="Lewis T."/>
            <person name="Lindblad-toh K."/>
            <person name="Liu X."/>
            <person name="Lokyitsang T."/>
            <person name="Lokyitsang Y."/>
            <person name="Lucien O."/>
            <person name="Lui A."/>
            <person name="Ma L.J."/>
            <person name="Mabbitt R."/>
            <person name="Macdonald J."/>
            <person name="Maclean C."/>
            <person name="Major J."/>
            <person name="Manning J."/>
            <person name="Marabella R."/>
            <person name="Maru K."/>
            <person name="Matthews C."/>
            <person name="Mauceli E."/>
            <person name="Mccarthy M."/>
            <person name="Mcdonough S."/>
            <person name="Mcghee T."/>
            <person name="Meldrim J."/>
            <person name="Meneus L."/>
            <person name="Mesirov J."/>
            <person name="Mihalev A."/>
            <person name="Mihova T."/>
            <person name="Mikkelsen T."/>
            <person name="Mlenga V."/>
            <person name="Moru K."/>
            <person name="Mozes J."/>
            <person name="Mulrain L."/>
            <person name="Munson G."/>
            <person name="Naylor J."/>
            <person name="Newes C."/>
            <person name="Nguyen C."/>
            <person name="Nguyen N."/>
            <person name="Nguyen T."/>
            <person name="Nicol R."/>
            <person name="Nielsen C."/>
            <person name="Nizzari M."/>
            <person name="Norbu C."/>
            <person name="Norbu N."/>
            <person name="O'donnell P."/>
            <person name="Okoawo O."/>
            <person name="O'leary S."/>
            <person name="Omotosho B."/>
            <person name="O'neill K."/>
            <person name="Osman S."/>
            <person name="Parker S."/>
            <person name="Perrin D."/>
            <person name="Phunkhang P."/>
            <person name="Piqani B."/>
            <person name="Purcell S."/>
            <person name="Rachupka T."/>
            <person name="Ramasamy U."/>
            <person name="Rameau R."/>
            <person name="Ray V."/>
            <person name="Raymond C."/>
            <person name="Retta R."/>
            <person name="Richardson S."/>
            <person name="Rise C."/>
            <person name="Rodriguez J."/>
            <person name="Rogers J."/>
            <person name="Rogov P."/>
            <person name="Rutman M."/>
            <person name="Schupbach R."/>
            <person name="Seaman C."/>
            <person name="Settipalli S."/>
            <person name="Sharpe T."/>
            <person name="Sheridan J."/>
            <person name="Sherpa N."/>
            <person name="Shi J."/>
            <person name="Smirnov S."/>
            <person name="Smith C."/>
            <person name="Sougnez C."/>
            <person name="Spencer B."/>
            <person name="Stalker J."/>
            <person name="Stange-thomann N."/>
            <person name="Stavropoulos S."/>
            <person name="Stetson K."/>
            <person name="Stone C."/>
            <person name="Stone S."/>
            <person name="Stubbs M."/>
            <person name="Talamas J."/>
            <person name="Tchuinga P."/>
            <person name="Tenzing P."/>
            <person name="Tesfaye S."/>
            <person name="Theodore J."/>
            <person name="Thoulutsang Y."/>
            <person name="Topham K."/>
            <person name="Towey S."/>
            <person name="Tsamla T."/>
            <person name="Tsomo N."/>
            <person name="Vallee D."/>
            <person name="Vassiliev H."/>
            <person name="Venkataraman V."/>
            <person name="Vinson J."/>
            <person name="Vo A."/>
            <person name="Wade C."/>
            <person name="Wang S."/>
            <person name="Wangchuk T."/>
            <person name="Wangdi T."/>
            <person name="Whittaker C."/>
            <person name="Wilkinson J."/>
            <person name="Wu Y."/>
            <person name="Wyman D."/>
            <person name="Yadav S."/>
            <person name="Yang S."/>
            <person name="Yang X."/>
            <person name="Yeager S."/>
            <person name="Yee E."/>
            <person name="Young G."/>
            <person name="Zainoun J."/>
            <person name="Zembeck L."/>
            <person name="Zimmer A."/>
            <person name="Zody M."/>
            <person name="Lander E."/>
        </authorList>
    </citation>
    <scope>NUCLEOTIDE SEQUENCE [LARGE SCALE GENOMIC DNA]</scope>
</reference>
<dbReference type="Pfam" id="PF20210">
    <property type="entry name" value="Laa1_Sip1_HTR5"/>
    <property type="match status" value="1"/>
</dbReference>
<dbReference type="PANTHER" id="PTHR21663:SF0">
    <property type="entry name" value="HEAT REPEAT-CONTAINING PROTEIN 5B"/>
    <property type="match status" value="1"/>
</dbReference>
<evidence type="ECO:0000313" key="2">
    <source>
        <dbReference type="Ensembl" id="ENSCSAVP00000012261.1"/>
    </source>
</evidence>
<sequence length="2002" mass="219825">MELAHGLLLNEEALKLVGDNKRDVFVYEWLRFLHKVLKASQKSDIKEKQEKLVEQLTNQILAGPGPPTRALIGHCLSTLYKIGDSFGIYNSVCKCHDVLKSKDDSPSYLSVRLAAIVVVGILYEHNGRMLGGLFTETVQILVKGLKNAESQTRSETLTALKYLLMGLGSSAAMCHRDIYKVAKHLLGDRSNFVRTSAAECMTELIKEAGFVYSNEFEPLMQQCIRALEGSTYDTRCAVARLIGTFVAGSQRPKPTGYVFKPDFALTAVVKGKKPTLEEVLVSLSNGFLNAGSTGGARDLLKGNSSPSSIRNIRIGISEAFVEFVQELGSDWLQKNLSIFLNKVLEMVAQPKAAVSHVDAVYSRRCITFILRSTLGGMLGEPQQQVAVLELCKIISKQTSSLDANTVDANNMNQEVLSSQHVLVCATQEVGSLMRALSTSALPLVAESQNSIVDPILAVLLYPSNAARLSAAWCLRCIAVALPSQLTLMVDKCIEKLKSLKSSGEAISGYSAAIASLLGAARECPMGIPYEKGKVIFKVAEDMLRAVGQNSRLSIFRTQGGWLMIGSLLTLGSTFARPHLPKLLLLWKTSFPRSMRELDQERQRGDAFSWQLTLESRSGALCAMRSFVAHCSDILTEELTRKLMVPLESALAMMSIIPQIISLYGTHLKAGAAMVRLRLYDILALLPPTSYEGSFNSLLRELVAEFTLTDNQANTTTSLLRSLCHHDDNVLLGTWLKESDQSLIEDQLQGYGGSGSGSIEHDSTTVYLQSYEHNVAPGPLPLGVSVIDAAIALFGLAFPHVAMKHRLQMLNHFDECVKQAAKNAQRQRAVQINIFTALICALKGLAENKRHLGGADVQIAATGLIVTALISTPHLRCAAGEAVGRMTQVTNDNNFPSKTAQLCFEKLKTARDVISRTGHSFALGCLHRYVGGMGSSQHLRMSVGILLALSQDSNSPEVQVWALHALSLIIDAFGPMFRSFVEPALQVVLTLFLQVAPHHIQVHRCLGRCLSALITTIGPEMQVTSASISGIRSSCLTSCAIMSHHSDAQVQAESVGCLQQLHMFAPRHVEVASLVPRLCRYLSSWHLVLRRASVSCLRQLAQKEALEVCQLASSDPKLEDHRLEGALFSLLDREMNSQLSSDIRDTINHILQDLALNHLTFWLTLCKSVLAASSEKSGGCGCLVPEVSTMNTALYFYMKRTRQLPDSNVLQPRWPTRVFAIDIVRRLISMCHSSSDPAHFDLEIARNIARKETKRDYLVLHLSDLVRMSFMASTDNSVQLKMAGLEALQDVIKYFKEVPEPEFQGSVILEQYQANVGAALRPAFSSSETSAEIIVRACEVCSAWVTSLVVRDLSDLKRVTSLLVSSLDMVSTNDVNPSSESKHSETASTMIKLAVLNAWAKVRYYLSYTQNPTTPQIYIAAMHPDPSIDPTQVVEQNMLTLVQPHLQVLAEHWLAVVKDQAILRLPPEFHSHLPEQGGGAFFTLESMVSVRSHYTTVWPAILHASALWLTHVHFAEEDDTKTDDYNLKLHLALGVCVEALCSPRTSDSINVILSCLSTLDALYSSDWTRSKINEDKSTAVELLNVLHRLLLTRDSHTTQQIVLRIAKKIISGAIQFQSKALPEEEDAAGSWEGGEDGSIEAGHSLVFASLEICMCVLVRKMPSVNPTFRTTSHDYQPKRGPLSAADASLVSTALVLLTDVLDLCSPRGCLTILPTILFLLTGVLRESMSCHDGKICSLTTTTSALQALRKLMTSHHVKNGSYSKEWIQLLQSSLLTVLDFSADESVAHDPVSMLTSISLFVITAPTEVLDQTQILRKIINFFQNKLSSNDLNVELKCLSLISPIFRHPDPTISSTFIQHLTPCIVAKLKLPHEIPTNQLSVAIECMNVMELLVTLAPNEHRTAVVAMVVPILISCLSDTTSQRSSLHDSALKKLLQIGLSQPDAFKTSLDTVPGFKSRLESAIRRNQEAQQAREKSVAKNTTAAVAKPAQPSIKLKMDFSNFV</sequence>
<dbReference type="InterPro" id="IPR046837">
    <property type="entry name" value="Laa1/Sip1/HEATR5-like_HEAT"/>
</dbReference>
<dbReference type="GO" id="GO:0042147">
    <property type="term" value="P:retrograde transport, endosome to Golgi"/>
    <property type="evidence" value="ECO:0007669"/>
    <property type="project" value="TreeGrafter"/>
</dbReference>
<dbReference type="OMA" id="YPQVIQE"/>
<comment type="similarity">
    <text evidence="1">Belongs to the HEATR5 family.</text>
</comment>
<keyword evidence="3" id="KW-1185">Reference proteome</keyword>
<dbReference type="GO" id="GO:0008104">
    <property type="term" value="P:intracellular protein localization"/>
    <property type="evidence" value="ECO:0007669"/>
    <property type="project" value="TreeGrafter"/>
</dbReference>
<dbReference type="HOGENOM" id="CLU_000652_0_0_1"/>
<dbReference type="InterPro" id="IPR016024">
    <property type="entry name" value="ARM-type_fold"/>
</dbReference>
<organism evidence="2 3">
    <name type="scientific">Ciona savignyi</name>
    <name type="common">Pacific transparent sea squirt</name>
    <dbReference type="NCBI Taxonomy" id="51511"/>
    <lineage>
        <taxon>Eukaryota</taxon>
        <taxon>Metazoa</taxon>
        <taxon>Chordata</taxon>
        <taxon>Tunicata</taxon>
        <taxon>Ascidiacea</taxon>
        <taxon>Phlebobranchia</taxon>
        <taxon>Cionidae</taxon>
        <taxon>Ciona</taxon>
    </lineage>
</organism>
<dbReference type="FunFam" id="1.25.10.10:FF:000727">
    <property type="entry name" value="Putative HEAT repeat-containing protein 5A"/>
    <property type="match status" value="1"/>
</dbReference>
<dbReference type="GeneTree" id="ENSGT00390000006205"/>
<dbReference type="eggNOG" id="KOG1822">
    <property type="taxonomic scope" value="Eukaryota"/>
</dbReference>
<dbReference type="STRING" id="51511.ENSCSAVP00000012261"/>
<dbReference type="GO" id="GO:0005829">
    <property type="term" value="C:cytosol"/>
    <property type="evidence" value="ECO:0007669"/>
    <property type="project" value="GOC"/>
</dbReference>
<reference evidence="2" key="3">
    <citation type="submission" date="2025-09" db="UniProtKB">
        <authorList>
            <consortium name="Ensembl"/>
        </authorList>
    </citation>
    <scope>IDENTIFICATION</scope>
</reference>
<dbReference type="GO" id="GO:0006897">
    <property type="term" value="P:endocytosis"/>
    <property type="evidence" value="ECO:0007669"/>
    <property type="project" value="TreeGrafter"/>
</dbReference>
<accession>H2Z3U9</accession>
<dbReference type="Pfam" id="PF25468">
    <property type="entry name" value="HEAT_HEATR5A"/>
    <property type="match status" value="1"/>
</dbReference>
<dbReference type="GO" id="GO:0030139">
    <property type="term" value="C:endocytic vesicle"/>
    <property type="evidence" value="ECO:0007669"/>
    <property type="project" value="TreeGrafter"/>
</dbReference>
<dbReference type="Ensembl" id="ENSCSAVT00000012404.1">
    <property type="protein sequence ID" value="ENSCSAVP00000012261.1"/>
    <property type="gene ID" value="ENSCSAVG00000007222.1"/>
</dbReference>
<evidence type="ECO:0000313" key="3">
    <source>
        <dbReference type="Proteomes" id="UP000007875"/>
    </source>
</evidence>
<proteinExistence type="inferred from homology"/>
<dbReference type="InterPro" id="IPR011989">
    <property type="entry name" value="ARM-like"/>
</dbReference>
<dbReference type="Gene3D" id="1.25.10.10">
    <property type="entry name" value="Leucine-rich Repeat Variant"/>
    <property type="match status" value="3"/>
</dbReference>
<dbReference type="GO" id="GO:0005794">
    <property type="term" value="C:Golgi apparatus"/>
    <property type="evidence" value="ECO:0007669"/>
    <property type="project" value="TreeGrafter"/>
</dbReference>
<dbReference type="SUPFAM" id="SSF48371">
    <property type="entry name" value="ARM repeat"/>
    <property type="match status" value="2"/>
</dbReference>
<dbReference type="InParanoid" id="H2Z3U9"/>
<evidence type="ECO:0000256" key="1">
    <source>
        <dbReference type="ARBA" id="ARBA00008304"/>
    </source>
</evidence>
<protein>
    <recommendedName>
        <fullName evidence="4">HEAT repeat-containing protein 5B</fullName>
    </recommendedName>
</protein>
<name>H2Z3U9_CIOSA</name>
<dbReference type="InterPro" id="IPR040108">
    <property type="entry name" value="Laa1/Sip1/HEATR5"/>
</dbReference>
<dbReference type="PANTHER" id="PTHR21663">
    <property type="entry name" value="HYPOTHETICAL HEAT DOMAIN-CONTAINING"/>
    <property type="match status" value="1"/>
</dbReference>
<reference evidence="2" key="2">
    <citation type="submission" date="2025-08" db="UniProtKB">
        <authorList>
            <consortium name="Ensembl"/>
        </authorList>
    </citation>
    <scope>IDENTIFICATION</scope>
</reference>
<evidence type="ECO:0008006" key="4">
    <source>
        <dbReference type="Google" id="ProtNLM"/>
    </source>
</evidence>